<evidence type="ECO:0000313" key="2">
    <source>
        <dbReference type="Proteomes" id="UP001156682"/>
    </source>
</evidence>
<dbReference type="EMBL" id="BSOR01000017">
    <property type="protein sequence ID" value="GLR63733.1"/>
    <property type="molecule type" value="Genomic_DNA"/>
</dbReference>
<evidence type="ECO:0000313" key="1">
    <source>
        <dbReference type="EMBL" id="GLR63733.1"/>
    </source>
</evidence>
<protein>
    <submittedName>
        <fullName evidence="1">Uncharacterized protein</fullName>
    </submittedName>
</protein>
<organism evidence="1 2">
    <name type="scientific">Marinospirillum insulare</name>
    <dbReference type="NCBI Taxonomy" id="217169"/>
    <lineage>
        <taxon>Bacteria</taxon>
        <taxon>Pseudomonadati</taxon>
        <taxon>Pseudomonadota</taxon>
        <taxon>Gammaproteobacteria</taxon>
        <taxon>Oceanospirillales</taxon>
        <taxon>Oceanospirillaceae</taxon>
        <taxon>Marinospirillum</taxon>
    </lineage>
</organism>
<accession>A0ABQ5ZXC4</accession>
<comment type="caution">
    <text evidence="1">The sequence shown here is derived from an EMBL/GenBank/DDBJ whole genome shotgun (WGS) entry which is preliminary data.</text>
</comment>
<dbReference type="Proteomes" id="UP001156682">
    <property type="component" value="Unassembled WGS sequence"/>
</dbReference>
<name>A0ABQ5ZXC4_9GAMM</name>
<proteinExistence type="predicted"/>
<keyword evidence="2" id="KW-1185">Reference proteome</keyword>
<sequence>MKEPMSIAQIHIKIKELTGLEVDRTITSLLVNQGYIYNTLSKTWFK</sequence>
<reference evidence="2" key="1">
    <citation type="journal article" date="2019" name="Int. J. Syst. Evol. Microbiol.">
        <title>The Global Catalogue of Microorganisms (GCM) 10K type strain sequencing project: providing services to taxonomists for standard genome sequencing and annotation.</title>
        <authorList>
            <consortium name="The Broad Institute Genomics Platform"/>
            <consortium name="The Broad Institute Genome Sequencing Center for Infectious Disease"/>
            <person name="Wu L."/>
            <person name="Ma J."/>
        </authorList>
    </citation>
    <scope>NUCLEOTIDE SEQUENCE [LARGE SCALE GENOMIC DNA]</scope>
    <source>
        <strain evidence="2">NBRC 100033</strain>
    </source>
</reference>
<gene>
    <name evidence="1" type="ORF">GCM10007878_11680</name>
</gene>